<dbReference type="WBParaSite" id="SSLN_0000038501-mRNA-1">
    <property type="protein sequence ID" value="SSLN_0000038501-mRNA-1"/>
    <property type="gene ID" value="SSLN_0000038501"/>
</dbReference>
<evidence type="ECO:0000313" key="1">
    <source>
        <dbReference type="EMBL" id="VDL85484.1"/>
    </source>
</evidence>
<dbReference type="AlphaFoldDB" id="A0A183S819"/>
<proteinExistence type="predicted"/>
<accession>A0A183S819</accession>
<evidence type="ECO:0000313" key="2">
    <source>
        <dbReference type="Proteomes" id="UP000275846"/>
    </source>
</evidence>
<sequence length="135" mass="14993">MPEKVLCSRQKHWDEISCLKDSLGNILNGKAKESTAIVPVFRSSFMMESADHNLELGMGEDTAVIETVAFSVDKVRRVLNQIKPDKSPGPDGSLWADTYRPTDRASNASFISVRAVNENRKLAFAVEISKHLSLM</sequence>
<reference evidence="1 2" key="2">
    <citation type="submission" date="2018-11" db="EMBL/GenBank/DDBJ databases">
        <authorList>
            <consortium name="Pathogen Informatics"/>
        </authorList>
    </citation>
    <scope>NUCLEOTIDE SEQUENCE [LARGE SCALE GENOMIC DNA]</scope>
    <source>
        <strain evidence="1 2">NST_G2</strain>
    </source>
</reference>
<dbReference type="Proteomes" id="UP000275846">
    <property type="component" value="Unassembled WGS sequence"/>
</dbReference>
<dbReference type="OrthoDB" id="6819250at2759"/>
<evidence type="ECO:0000313" key="3">
    <source>
        <dbReference type="WBParaSite" id="SSLN_0000038501-mRNA-1"/>
    </source>
</evidence>
<organism evidence="3">
    <name type="scientific">Schistocephalus solidus</name>
    <name type="common">Tapeworm</name>
    <dbReference type="NCBI Taxonomy" id="70667"/>
    <lineage>
        <taxon>Eukaryota</taxon>
        <taxon>Metazoa</taxon>
        <taxon>Spiralia</taxon>
        <taxon>Lophotrochozoa</taxon>
        <taxon>Platyhelminthes</taxon>
        <taxon>Cestoda</taxon>
        <taxon>Eucestoda</taxon>
        <taxon>Diphyllobothriidea</taxon>
        <taxon>Diphyllobothriidae</taxon>
        <taxon>Schistocephalus</taxon>
    </lineage>
</organism>
<protein>
    <submittedName>
        <fullName evidence="3">START domain-containing protein</fullName>
    </submittedName>
</protein>
<name>A0A183S819_SCHSO</name>
<reference evidence="3" key="1">
    <citation type="submission" date="2016-06" db="UniProtKB">
        <authorList>
            <consortium name="WormBaseParasite"/>
        </authorList>
    </citation>
    <scope>IDENTIFICATION</scope>
</reference>
<gene>
    <name evidence="1" type="ORF">SSLN_LOCUS367</name>
</gene>
<keyword evidence="2" id="KW-1185">Reference proteome</keyword>
<dbReference type="EMBL" id="UYSU01000244">
    <property type="protein sequence ID" value="VDL85484.1"/>
    <property type="molecule type" value="Genomic_DNA"/>
</dbReference>